<name>A0A382QYK2_9ZZZZ</name>
<protein>
    <submittedName>
        <fullName evidence="1">Uncharacterized protein</fullName>
    </submittedName>
</protein>
<dbReference type="AlphaFoldDB" id="A0A382QYK2"/>
<organism evidence="1">
    <name type="scientific">marine metagenome</name>
    <dbReference type="NCBI Taxonomy" id="408172"/>
    <lineage>
        <taxon>unclassified sequences</taxon>
        <taxon>metagenomes</taxon>
        <taxon>ecological metagenomes</taxon>
    </lineage>
</organism>
<sequence length="34" mass="3753">MNISVTTLVGTQIQTKVISTDAIGKLWLLTHRVD</sequence>
<dbReference type="EMBL" id="UINC01117164">
    <property type="protein sequence ID" value="SVC89401.1"/>
    <property type="molecule type" value="Genomic_DNA"/>
</dbReference>
<accession>A0A382QYK2</accession>
<proteinExistence type="predicted"/>
<reference evidence="1" key="1">
    <citation type="submission" date="2018-05" db="EMBL/GenBank/DDBJ databases">
        <authorList>
            <person name="Lanie J.A."/>
            <person name="Ng W.-L."/>
            <person name="Kazmierczak K.M."/>
            <person name="Andrzejewski T.M."/>
            <person name="Davidsen T.M."/>
            <person name="Wayne K.J."/>
            <person name="Tettelin H."/>
            <person name="Glass J.I."/>
            <person name="Rusch D."/>
            <person name="Podicherti R."/>
            <person name="Tsui H.-C.T."/>
            <person name="Winkler M.E."/>
        </authorList>
    </citation>
    <scope>NUCLEOTIDE SEQUENCE</scope>
</reference>
<gene>
    <name evidence="1" type="ORF">METZ01_LOCUS342255</name>
</gene>
<evidence type="ECO:0000313" key="1">
    <source>
        <dbReference type="EMBL" id="SVC89401.1"/>
    </source>
</evidence>